<dbReference type="EMBL" id="LR797423">
    <property type="protein sequence ID" value="CAB4215414.1"/>
    <property type="molecule type" value="Genomic_DNA"/>
</dbReference>
<reference evidence="1" key="1">
    <citation type="submission" date="2020-05" db="EMBL/GenBank/DDBJ databases">
        <authorList>
            <person name="Chiriac C."/>
            <person name="Salcher M."/>
            <person name="Ghai R."/>
            <person name="Kavagutti S V."/>
        </authorList>
    </citation>
    <scope>NUCLEOTIDE SEQUENCE</scope>
</reference>
<name>A0A6J5SM22_9CAUD</name>
<sequence>MITGSLCIECEQRLSNLYIQSNTWLIKSAKKITKNTEEAEDLVQELYEYLHLKCNPKLFWGKDSYNIMYCSKFLTHRFYNKTKKLNRTTYVETFHSEEVDVPYDIEMDESIEKAHNEVMSELKRLEATKMWPQSKIFQLYWMSDDTLDEVANKIKISKSTTFLAVKKVRKYLEQVIDNPFKENK</sequence>
<organism evidence="1">
    <name type="scientific">uncultured Caudovirales phage</name>
    <dbReference type="NCBI Taxonomy" id="2100421"/>
    <lineage>
        <taxon>Viruses</taxon>
        <taxon>Duplodnaviria</taxon>
        <taxon>Heunggongvirae</taxon>
        <taxon>Uroviricota</taxon>
        <taxon>Caudoviricetes</taxon>
        <taxon>Peduoviridae</taxon>
        <taxon>Maltschvirus</taxon>
        <taxon>Maltschvirus maltsch</taxon>
    </lineage>
</organism>
<gene>
    <name evidence="1" type="ORF">UFOVP1475_14</name>
</gene>
<proteinExistence type="predicted"/>
<protein>
    <submittedName>
        <fullName evidence="1">Sigma70-ECF, RNA polymerase sigma factor, sigma-70 family</fullName>
    </submittedName>
</protein>
<evidence type="ECO:0000313" key="1">
    <source>
        <dbReference type="EMBL" id="CAB4215414.1"/>
    </source>
</evidence>
<accession>A0A6J5SM22</accession>